<evidence type="ECO:0000256" key="5">
    <source>
        <dbReference type="ARBA" id="ARBA00023163"/>
    </source>
</evidence>
<dbReference type="InterPro" id="IPR036388">
    <property type="entry name" value="WH-like_DNA-bd_sf"/>
</dbReference>
<dbReference type="InterPro" id="IPR005119">
    <property type="entry name" value="LysR_subst-bd"/>
</dbReference>
<dbReference type="PANTHER" id="PTHR30118">
    <property type="entry name" value="HTH-TYPE TRANSCRIPTIONAL REGULATOR LEUO-RELATED"/>
    <property type="match status" value="1"/>
</dbReference>
<evidence type="ECO:0000313" key="7">
    <source>
        <dbReference type="EMBL" id="RYC28827.1"/>
    </source>
</evidence>
<dbReference type="SUPFAM" id="SSF46785">
    <property type="entry name" value="Winged helix' DNA-binding domain"/>
    <property type="match status" value="1"/>
</dbReference>
<evidence type="ECO:0000256" key="3">
    <source>
        <dbReference type="ARBA" id="ARBA00023015"/>
    </source>
</evidence>
<reference evidence="7 8" key="2">
    <citation type="submission" date="2019-02" db="EMBL/GenBank/DDBJ databases">
        <title>'Lichenibacterium ramalinii' gen. nov. sp. nov., 'Lichenibacterium minor' gen. nov. sp. nov.</title>
        <authorList>
            <person name="Pankratov T."/>
        </authorList>
    </citation>
    <scope>NUCLEOTIDE SEQUENCE [LARGE SCALE GENOMIC DNA]</scope>
    <source>
        <strain evidence="7 8">RmlP026</strain>
    </source>
</reference>
<dbReference type="Gene3D" id="3.40.190.10">
    <property type="entry name" value="Periplasmic binding protein-like II"/>
    <property type="match status" value="2"/>
</dbReference>
<evidence type="ECO:0000256" key="2">
    <source>
        <dbReference type="ARBA" id="ARBA00022458"/>
    </source>
</evidence>
<dbReference type="SUPFAM" id="SSF53850">
    <property type="entry name" value="Periplasmic binding protein-like II"/>
    <property type="match status" value="1"/>
</dbReference>
<dbReference type="InterPro" id="IPR036390">
    <property type="entry name" value="WH_DNA-bd_sf"/>
</dbReference>
<dbReference type="InterPro" id="IPR000847">
    <property type="entry name" value="LysR_HTH_N"/>
</dbReference>
<dbReference type="OrthoDB" id="8339333at2"/>
<dbReference type="Pfam" id="PF03466">
    <property type="entry name" value="LysR_substrate"/>
    <property type="match status" value="1"/>
</dbReference>
<comment type="similarity">
    <text evidence="1">Belongs to the LysR transcriptional regulatory family.</text>
</comment>
<dbReference type="EMBL" id="QYBB01000106">
    <property type="protein sequence ID" value="RYC28827.1"/>
    <property type="molecule type" value="Genomic_DNA"/>
</dbReference>
<keyword evidence="4" id="KW-0238">DNA-binding</keyword>
<feature type="domain" description="HTH lysR-type" evidence="6">
    <location>
        <begin position="6"/>
        <end position="63"/>
    </location>
</feature>
<name>A0A4Q2U1W7_9HYPH</name>
<dbReference type="Gene3D" id="1.10.10.10">
    <property type="entry name" value="Winged helix-like DNA-binding domain superfamily/Winged helix DNA-binding domain"/>
    <property type="match status" value="1"/>
</dbReference>
<keyword evidence="2" id="KW-0536">Nodulation</keyword>
<keyword evidence="8" id="KW-1185">Reference proteome</keyword>
<evidence type="ECO:0000259" key="6">
    <source>
        <dbReference type="PROSITE" id="PS50931"/>
    </source>
</evidence>
<dbReference type="InterPro" id="IPR050389">
    <property type="entry name" value="LysR-type_TF"/>
</dbReference>
<dbReference type="PROSITE" id="PS50931">
    <property type="entry name" value="HTH_LYSR"/>
    <property type="match status" value="1"/>
</dbReference>
<dbReference type="GO" id="GO:0003677">
    <property type="term" value="F:DNA binding"/>
    <property type="evidence" value="ECO:0007669"/>
    <property type="project" value="UniProtKB-KW"/>
</dbReference>
<keyword evidence="5" id="KW-0804">Transcription</keyword>
<accession>A0A4Q2U1W7</accession>
<evidence type="ECO:0000313" key="8">
    <source>
        <dbReference type="Proteomes" id="UP000290759"/>
    </source>
</evidence>
<dbReference type="Proteomes" id="UP000290759">
    <property type="component" value="Unassembled WGS sequence"/>
</dbReference>
<dbReference type="InterPro" id="IPR037402">
    <property type="entry name" value="YidZ_PBP2"/>
</dbReference>
<dbReference type="PANTHER" id="PTHR30118:SF15">
    <property type="entry name" value="TRANSCRIPTIONAL REGULATORY PROTEIN"/>
    <property type="match status" value="1"/>
</dbReference>
<evidence type="ECO:0000256" key="1">
    <source>
        <dbReference type="ARBA" id="ARBA00009437"/>
    </source>
</evidence>
<dbReference type="GO" id="GO:0003700">
    <property type="term" value="F:DNA-binding transcription factor activity"/>
    <property type="evidence" value="ECO:0007669"/>
    <property type="project" value="InterPro"/>
</dbReference>
<gene>
    <name evidence="7" type="ORF">D3273_27245</name>
</gene>
<evidence type="ECO:0000256" key="4">
    <source>
        <dbReference type="ARBA" id="ARBA00023125"/>
    </source>
</evidence>
<dbReference type="CDD" id="cd08417">
    <property type="entry name" value="PBP2_Nitroaromatics_like"/>
    <property type="match status" value="1"/>
</dbReference>
<proteinExistence type="inferred from homology"/>
<protein>
    <submittedName>
        <fullName evidence="7">LysR family transcriptional regulator</fullName>
    </submittedName>
</protein>
<comment type="caution">
    <text evidence="7">The sequence shown here is derived from an EMBL/GenBank/DDBJ whole genome shotgun (WGS) entry which is preliminary data.</text>
</comment>
<reference evidence="7 8" key="1">
    <citation type="submission" date="2018-12" db="EMBL/GenBank/DDBJ databases">
        <authorList>
            <person name="Grouzdev D.S."/>
            <person name="Krutkina M.S."/>
        </authorList>
    </citation>
    <scope>NUCLEOTIDE SEQUENCE [LARGE SCALE GENOMIC DNA]</scope>
    <source>
        <strain evidence="7 8">RmlP026</strain>
    </source>
</reference>
<dbReference type="Pfam" id="PF00126">
    <property type="entry name" value="HTH_1"/>
    <property type="match status" value="1"/>
</dbReference>
<organism evidence="7 8">
    <name type="scientific">Lichenibacterium minor</name>
    <dbReference type="NCBI Taxonomy" id="2316528"/>
    <lineage>
        <taxon>Bacteria</taxon>
        <taxon>Pseudomonadati</taxon>
        <taxon>Pseudomonadota</taxon>
        <taxon>Alphaproteobacteria</taxon>
        <taxon>Hyphomicrobiales</taxon>
        <taxon>Lichenihabitantaceae</taxon>
        <taxon>Lichenibacterium</taxon>
    </lineage>
</organism>
<dbReference type="AlphaFoldDB" id="A0A4Q2U1W7"/>
<keyword evidence="3" id="KW-0805">Transcription regulation</keyword>
<sequence>MDVAGFDLNLLKAFDALYAERHVTHAGLRVGLSQSAMSGALTRLREVFEDELFVRTAAGMQPTPRAHDLAGPVADALRIVRGALQVEGFDPETADQTFTIAMTDYAAFVLLPPLLTRLSTEAPRVDLRVRGMFGRDEAVALLDGGEADLAVGVPTDVSARILARPLFREGFACVARSGHPAFAGGVSLGAFVAAPHLLVSPEGDRSGLVDSELSKLGLKRRVVLSLPQFLVAPFVIAETDLVATLSSRVARRFAETGVGIAVHEPPIVLPTWPLAMMWHRRADTHAATAWLREIVAEVTTST</sequence>